<feature type="non-terminal residue" evidence="1">
    <location>
        <position position="1"/>
    </location>
</feature>
<organism evidence="1 2">
    <name type="scientific">Taxus chinensis</name>
    <name type="common">Chinese yew</name>
    <name type="synonym">Taxus wallichiana var. chinensis</name>
    <dbReference type="NCBI Taxonomy" id="29808"/>
    <lineage>
        <taxon>Eukaryota</taxon>
        <taxon>Viridiplantae</taxon>
        <taxon>Streptophyta</taxon>
        <taxon>Embryophyta</taxon>
        <taxon>Tracheophyta</taxon>
        <taxon>Spermatophyta</taxon>
        <taxon>Pinopsida</taxon>
        <taxon>Pinidae</taxon>
        <taxon>Conifers II</taxon>
        <taxon>Cupressales</taxon>
        <taxon>Taxaceae</taxon>
        <taxon>Taxus</taxon>
    </lineage>
</organism>
<evidence type="ECO:0000313" key="1">
    <source>
        <dbReference type="EMBL" id="KAH9315940.1"/>
    </source>
</evidence>
<evidence type="ECO:0000313" key="2">
    <source>
        <dbReference type="Proteomes" id="UP000824469"/>
    </source>
</evidence>
<comment type="caution">
    <text evidence="1">The sequence shown here is derived from an EMBL/GenBank/DDBJ whole genome shotgun (WGS) entry which is preliminary data.</text>
</comment>
<dbReference type="AlphaFoldDB" id="A0AA38G657"/>
<sequence>LNFISEAFKLNEKVNNLQQKLSSTIGNIDKELKLWSSCIVDLHLMGQADENILMASKVFDDVKDNLSKSWVYSVEWKIKVLEEALGELRNSWQKGEAFKTLVVSAFKDIHFHLHDETSGVPLSLQEIKAQFRAFVKDNLFKEDSVSKEKMKEICSLQSAIEEANKDYHTHVEFDKEME</sequence>
<feature type="non-terminal residue" evidence="1">
    <location>
        <position position="178"/>
    </location>
</feature>
<keyword evidence="2" id="KW-1185">Reference proteome</keyword>
<dbReference type="Proteomes" id="UP000824469">
    <property type="component" value="Unassembled WGS sequence"/>
</dbReference>
<protein>
    <submittedName>
        <fullName evidence="1">Uncharacterized protein</fullName>
    </submittedName>
</protein>
<dbReference type="EMBL" id="JAHRHJ020000005">
    <property type="protein sequence ID" value="KAH9315940.1"/>
    <property type="molecule type" value="Genomic_DNA"/>
</dbReference>
<accession>A0AA38G657</accession>
<reference evidence="1 2" key="1">
    <citation type="journal article" date="2021" name="Nat. Plants">
        <title>The Taxus genome provides insights into paclitaxel biosynthesis.</title>
        <authorList>
            <person name="Xiong X."/>
            <person name="Gou J."/>
            <person name="Liao Q."/>
            <person name="Li Y."/>
            <person name="Zhou Q."/>
            <person name="Bi G."/>
            <person name="Li C."/>
            <person name="Du R."/>
            <person name="Wang X."/>
            <person name="Sun T."/>
            <person name="Guo L."/>
            <person name="Liang H."/>
            <person name="Lu P."/>
            <person name="Wu Y."/>
            <person name="Zhang Z."/>
            <person name="Ro D.K."/>
            <person name="Shang Y."/>
            <person name="Huang S."/>
            <person name="Yan J."/>
        </authorList>
    </citation>
    <scope>NUCLEOTIDE SEQUENCE [LARGE SCALE GENOMIC DNA]</scope>
    <source>
        <strain evidence="1">Ta-2019</strain>
    </source>
</reference>
<proteinExistence type="predicted"/>
<gene>
    <name evidence="1" type="ORF">KI387_024567</name>
</gene>
<name>A0AA38G657_TAXCH</name>